<protein>
    <submittedName>
        <fullName evidence="9">Aromatic amino acid transaminase</fullName>
    </submittedName>
</protein>
<comment type="subunit">
    <text evidence="3">Homodimer.</text>
</comment>
<dbReference type="Gene3D" id="3.90.1150.10">
    <property type="entry name" value="Aspartate Aminotransferase, domain 1"/>
    <property type="match status" value="1"/>
</dbReference>
<keyword evidence="6" id="KW-0663">Pyridoxal phosphate</keyword>
<sequence length="394" mass="42332">MFKDHRAPAPDPILGVMQAFAEDARDGKIDLGVGVYRTADGRTPVMRAVKAAERTLLDTQETKGYVALSGDPAFHAAMRGLVLGGVIPSDRVAALATPGGTGAVRQAFELVRRVRPDATVWTPSPTWPNHLAILDGVGMRRRSYRHYDASSGGLDREGMQADLEGVAAGDLVLLHGCCHNPTGADLALEDWRDIALLLAERGAVPMVDLAYLGFSDGLEQDAVGLRLIAAALPEMLVAISGSKNFGLYRERVGLVLALCDGPKAAAAVRGTLAWLNRQSYAFPPDHGARVVTTILTDPALRTQWEEELTEMRERIDSMRRGLADALREASGSDRFGHLAGHRGMFSLLPATPEQVETLRREHALYMIGDGRINVAGLTPETLAPAARAIAAVLR</sequence>
<evidence type="ECO:0000256" key="7">
    <source>
        <dbReference type="SAM" id="Coils"/>
    </source>
</evidence>
<feature type="domain" description="Aminotransferase class I/classII large" evidence="8">
    <location>
        <begin position="28"/>
        <end position="389"/>
    </location>
</feature>
<dbReference type="InterPro" id="IPR015421">
    <property type="entry name" value="PyrdxlP-dep_Trfase_major"/>
</dbReference>
<keyword evidence="4" id="KW-0032">Aminotransferase</keyword>
<dbReference type="PRINTS" id="PR00799">
    <property type="entry name" value="TRANSAMINASE"/>
</dbReference>
<evidence type="ECO:0000259" key="8">
    <source>
        <dbReference type="Pfam" id="PF00155"/>
    </source>
</evidence>
<evidence type="ECO:0000313" key="10">
    <source>
        <dbReference type="Proteomes" id="UP001597108"/>
    </source>
</evidence>
<evidence type="ECO:0000256" key="3">
    <source>
        <dbReference type="ARBA" id="ARBA00011738"/>
    </source>
</evidence>
<feature type="coiled-coil region" evidence="7">
    <location>
        <begin position="301"/>
        <end position="328"/>
    </location>
</feature>
<dbReference type="CDD" id="cd00609">
    <property type="entry name" value="AAT_like"/>
    <property type="match status" value="1"/>
</dbReference>
<dbReference type="SUPFAM" id="SSF53383">
    <property type="entry name" value="PLP-dependent transferases"/>
    <property type="match status" value="1"/>
</dbReference>
<dbReference type="NCBIfam" id="NF006719">
    <property type="entry name" value="PRK09257.1"/>
    <property type="match status" value="1"/>
</dbReference>
<evidence type="ECO:0000313" key="9">
    <source>
        <dbReference type="EMBL" id="MFD0982369.1"/>
    </source>
</evidence>
<comment type="similarity">
    <text evidence="2">Belongs to the class-I pyridoxal-phosphate-dependent aminotransferase family.</text>
</comment>
<evidence type="ECO:0000256" key="4">
    <source>
        <dbReference type="ARBA" id="ARBA00022576"/>
    </source>
</evidence>
<keyword evidence="10" id="KW-1185">Reference proteome</keyword>
<dbReference type="Proteomes" id="UP001597108">
    <property type="component" value="Unassembled WGS sequence"/>
</dbReference>
<keyword evidence="5" id="KW-0808">Transferase</keyword>
<keyword evidence="7" id="KW-0175">Coiled coil</keyword>
<evidence type="ECO:0000256" key="5">
    <source>
        <dbReference type="ARBA" id="ARBA00022679"/>
    </source>
</evidence>
<dbReference type="InterPro" id="IPR015422">
    <property type="entry name" value="PyrdxlP-dep_Trfase_small"/>
</dbReference>
<dbReference type="EMBL" id="JBHTJT010000051">
    <property type="protein sequence ID" value="MFD0982369.1"/>
    <property type="molecule type" value="Genomic_DNA"/>
</dbReference>
<name>A0ABW3IWI4_9RHOB</name>
<dbReference type="InterPro" id="IPR000796">
    <property type="entry name" value="Asp_trans"/>
</dbReference>
<evidence type="ECO:0000256" key="6">
    <source>
        <dbReference type="ARBA" id="ARBA00022898"/>
    </source>
</evidence>
<accession>A0ABW3IWI4</accession>
<comment type="cofactor">
    <cofactor evidence="1">
        <name>pyridoxal 5'-phosphate</name>
        <dbReference type="ChEBI" id="CHEBI:597326"/>
    </cofactor>
</comment>
<dbReference type="Pfam" id="PF00155">
    <property type="entry name" value="Aminotran_1_2"/>
    <property type="match status" value="1"/>
</dbReference>
<dbReference type="PANTHER" id="PTHR11879:SF22">
    <property type="entry name" value="ASPARTATE AMINOTRANSFERASE, MITOCHONDRIAL"/>
    <property type="match status" value="1"/>
</dbReference>
<comment type="caution">
    <text evidence="9">The sequence shown here is derived from an EMBL/GenBank/DDBJ whole genome shotgun (WGS) entry which is preliminary data.</text>
</comment>
<proteinExistence type="inferred from homology"/>
<evidence type="ECO:0000256" key="1">
    <source>
        <dbReference type="ARBA" id="ARBA00001933"/>
    </source>
</evidence>
<dbReference type="Gene3D" id="3.40.640.10">
    <property type="entry name" value="Type I PLP-dependent aspartate aminotransferase-like (Major domain)"/>
    <property type="match status" value="1"/>
</dbReference>
<organism evidence="9 10">
    <name type="scientific">Tropicimonas aquimaris</name>
    <dbReference type="NCBI Taxonomy" id="914152"/>
    <lineage>
        <taxon>Bacteria</taxon>
        <taxon>Pseudomonadati</taxon>
        <taxon>Pseudomonadota</taxon>
        <taxon>Alphaproteobacteria</taxon>
        <taxon>Rhodobacterales</taxon>
        <taxon>Roseobacteraceae</taxon>
        <taxon>Tropicimonas</taxon>
    </lineage>
</organism>
<gene>
    <name evidence="9" type="ORF">ACFQ2S_22265</name>
</gene>
<dbReference type="InterPro" id="IPR004839">
    <property type="entry name" value="Aminotransferase_I/II_large"/>
</dbReference>
<dbReference type="RefSeq" id="WP_386078202.1">
    <property type="nucleotide sequence ID" value="NZ_JBHTJT010000051.1"/>
</dbReference>
<evidence type="ECO:0000256" key="2">
    <source>
        <dbReference type="ARBA" id="ARBA00007441"/>
    </source>
</evidence>
<dbReference type="PANTHER" id="PTHR11879">
    <property type="entry name" value="ASPARTATE AMINOTRANSFERASE"/>
    <property type="match status" value="1"/>
</dbReference>
<dbReference type="InterPro" id="IPR015424">
    <property type="entry name" value="PyrdxlP-dep_Trfase"/>
</dbReference>
<reference evidence="10" key="1">
    <citation type="journal article" date="2019" name="Int. J. Syst. Evol. Microbiol.">
        <title>The Global Catalogue of Microorganisms (GCM) 10K type strain sequencing project: providing services to taxonomists for standard genome sequencing and annotation.</title>
        <authorList>
            <consortium name="The Broad Institute Genomics Platform"/>
            <consortium name="The Broad Institute Genome Sequencing Center for Infectious Disease"/>
            <person name="Wu L."/>
            <person name="Ma J."/>
        </authorList>
    </citation>
    <scope>NUCLEOTIDE SEQUENCE [LARGE SCALE GENOMIC DNA]</scope>
    <source>
        <strain evidence="10">CCUG 60524</strain>
    </source>
</reference>